<evidence type="ECO:0000313" key="1">
    <source>
        <dbReference type="EMBL" id="KAJ2928247.1"/>
    </source>
</evidence>
<proteinExistence type="predicted"/>
<comment type="caution">
    <text evidence="1">The sequence shown here is derived from an EMBL/GenBank/DDBJ whole genome shotgun (WGS) entry which is preliminary data.</text>
</comment>
<dbReference type="Proteomes" id="UP001140091">
    <property type="component" value="Unassembled WGS sequence"/>
</dbReference>
<evidence type="ECO:0000313" key="2">
    <source>
        <dbReference type="Proteomes" id="UP001140091"/>
    </source>
</evidence>
<dbReference type="EMBL" id="JANBPK010000934">
    <property type="protein sequence ID" value="KAJ2928247.1"/>
    <property type="molecule type" value="Genomic_DNA"/>
</dbReference>
<gene>
    <name evidence="1" type="ORF">H1R20_g8846</name>
</gene>
<dbReference type="AlphaFoldDB" id="A0A9W8J4X4"/>
<dbReference type="OrthoDB" id="10383197at2759"/>
<name>A0A9W8J4X4_9AGAR</name>
<reference evidence="1" key="1">
    <citation type="submission" date="2022-06" db="EMBL/GenBank/DDBJ databases">
        <title>Genome Sequence of Candolleomyces eurysporus.</title>
        <authorList>
            <person name="Buettner E."/>
        </authorList>
    </citation>
    <scope>NUCLEOTIDE SEQUENCE</scope>
    <source>
        <strain evidence="1">VTCC 930004</strain>
    </source>
</reference>
<sequence>MNPADIISPCPLPLVSDQKSLVYIVKVKKDDCKDDEYLDTFRLHWYQFCFNSDNPGSSTLTLLDTTSPGSDYKNGLNPHATYYTYGDQIAIIWEDEDDTEGHDSFYLSLFPTPNSLLSPLTSSRAGIPDSQSKEEDNFEVVPFARYPVAPDDDTVPVVLDHQFCIHTGKAIVHCWVPENNACWVDWYNFVEKRDCAKAENPAKRPLLMS</sequence>
<keyword evidence="2" id="KW-1185">Reference proteome</keyword>
<organism evidence="1 2">
    <name type="scientific">Candolleomyces eurysporus</name>
    <dbReference type="NCBI Taxonomy" id="2828524"/>
    <lineage>
        <taxon>Eukaryota</taxon>
        <taxon>Fungi</taxon>
        <taxon>Dikarya</taxon>
        <taxon>Basidiomycota</taxon>
        <taxon>Agaricomycotina</taxon>
        <taxon>Agaricomycetes</taxon>
        <taxon>Agaricomycetidae</taxon>
        <taxon>Agaricales</taxon>
        <taxon>Agaricineae</taxon>
        <taxon>Psathyrellaceae</taxon>
        <taxon>Candolleomyces</taxon>
    </lineage>
</organism>
<accession>A0A9W8J4X4</accession>
<feature type="non-terminal residue" evidence="1">
    <location>
        <position position="209"/>
    </location>
</feature>
<protein>
    <submittedName>
        <fullName evidence="1">Uncharacterized protein</fullName>
    </submittedName>
</protein>